<accession>A0A2Z4ZXC2</accession>
<gene>
    <name evidence="1" type="ORF">CEQ51_21315</name>
</gene>
<evidence type="ECO:0000313" key="1">
    <source>
        <dbReference type="EMBL" id="AXA62509.1"/>
    </source>
</evidence>
<name>A0A2Z4ZXC2_9PSED</name>
<dbReference type="KEGG" id="pthv:CE140_20765"/>
<dbReference type="EMBL" id="CP022202">
    <property type="protein sequence ID" value="AXA62509.1"/>
    <property type="molecule type" value="Genomic_DNA"/>
</dbReference>
<dbReference type="AlphaFoldDB" id="A0A2Z4ZXC2"/>
<sequence>MRTKPFSVLHSVAEYYHHDAADFAERFDILWENQTHKTGRIKTFVDLLMGCECELKTHVTLSHLKDDAVETYRRVKKAGHSIDRLAEMAHFMEDRSHYDFLKDNLQGLSVFIRYSLDAYGTFFPFFDYDEAEVNYSRTIGNNLWVLKIRNHLASMISASNDEFTGMVSSDLEAIFDNESQIESFMKKIRN</sequence>
<evidence type="ECO:0000313" key="2">
    <source>
        <dbReference type="Proteomes" id="UP000251666"/>
    </source>
</evidence>
<protein>
    <submittedName>
        <fullName evidence="1">Uncharacterized protein</fullName>
    </submittedName>
</protein>
<proteinExistence type="predicted"/>
<reference evidence="2" key="1">
    <citation type="journal article" date="2021" name="Front. Microbiol.">
        <title>Genomic Analysis of the 1-Aminocyclopropane-1-Carboxylate Deaminase-Producing Pseudomonas thivervalensis SC5 Reveals Its Multifaceted Roles in Soil and in Beneficial Interactions With Plants.</title>
        <authorList>
            <person name="Nascimento F.X."/>
            <person name="Uron P."/>
            <person name="Glick B.R."/>
            <person name="Giachini A."/>
            <person name="Rossi M.J."/>
        </authorList>
    </citation>
    <scope>NUCLEOTIDE SEQUENCE [LARGE SCALE GENOMIC DNA]</scope>
    <source>
        <strain evidence="2">PLM3</strain>
    </source>
</reference>
<dbReference type="Proteomes" id="UP000251666">
    <property type="component" value="Chromosome"/>
</dbReference>
<dbReference type="RefSeq" id="WP_092413568.1">
    <property type="nucleotide sequence ID" value="NZ_CP022201.1"/>
</dbReference>
<keyword evidence="2" id="KW-1185">Reference proteome</keyword>
<organism evidence="1 2">
    <name type="scientific">Pseudomonas thivervalensis</name>
    <dbReference type="NCBI Taxonomy" id="86265"/>
    <lineage>
        <taxon>Bacteria</taxon>
        <taxon>Pseudomonadati</taxon>
        <taxon>Pseudomonadota</taxon>
        <taxon>Gammaproteobacteria</taxon>
        <taxon>Pseudomonadales</taxon>
        <taxon>Pseudomonadaceae</taxon>
        <taxon>Pseudomonas</taxon>
    </lineage>
</organism>